<comment type="catalytic activity">
    <reaction evidence="1">
        <text>Release of a C-terminal amino acid with broad specificity, except for -Pro.</text>
        <dbReference type="EC" id="3.4.17.19"/>
    </reaction>
</comment>
<dbReference type="EC" id="3.4.17.19" evidence="1"/>
<dbReference type="CDD" id="cd06460">
    <property type="entry name" value="M32_Taq"/>
    <property type="match status" value="1"/>
</dbReference>
<evidence type="ECO:0000313" key="4">
    <source>
        <dbReference type="EMBL" id="SDK29962.1"/>
    </source>
</evidence>
<comment type="similarity">
    <text evidence="1">Belongs to the peptidase M32 family.</text>
</comment>
<reference evidence="5" key="1">
    <citation type="submission" date="2016-10" db="EMBL/GenBank/DDBJ databases">
        <authorList>
            <person name="Varghese N."/>
            <person name="Submissions S."/>
        </authorList>
    </citation>
    <scope>NUCLEOTIDE SEQUENCE [LARGE SCALE GENOMIC DNA]</scope>
    <source>
        <strain evidence="5">DSM 23317</strain>
    </source>
</reference>
<dbReference type="PANTHER" id="PTHR34217">
    <property type="entry name" value="METAL-DEPENDENT CARBOXYPEPTIDASE"/>
    <property type="match status" value="1"/>
</dbReference>
<evidence type="ECO:0000256" key="2">
    <source>
        <dbReference type="PIRSR" id="PIRSR006615-1"/>
    </source>
</evidence>
<comment type="function">
    <text evidence="1">Broad specificity carboxypetidase that releases amino acids sequentially from the C-terminus, including neutral, aromatic, polar and basic residues.</text>
</comment>
<dbReference type="Proteomes" id="UP000199527">
    <property type="component" value="Unassembled WGS sequence"/>
</dbReference>
<dbReference type="GO" id="GO:0004181">
    <property type="term" value="F:metallocarboxypeptidase activity"/>
    <property type="evidence" value="ECO:0007669"/>
    <property type="project" value="UniProtKB-UniRule"/>
</dbReference>
<dbReference type="AlphaFoldDB" id="A0A1G9ARG5"/>
<feature type="binding site" evidence="2">
    <location>
        <position position="270"/>
    </location>
    <ligand>
        <name>Zn(2+)</name>
        <dbReference type="ChEBI" id="CHEBI:29105"/>
        <note>catalytic</note>
    </ligand>
</feature>
<organism evidence="4 5">
    <name type="scientific">Ferrimonas sediminum</name>
    <dbReference type="NCBI Taxonomy" id="718193"/>
    <lineage>
        <taxon>Bacteria</taxon>
        <taxon>Pseudomonadati</taxon>
        <taxon>Pseudomonadota</taxon>
        <taxon>Gammaproteobacteria</taxon>
        <taxon>Alteromonadales</taxon>
        <taxon>Ferrimonadaceae</taxon>
        <taxon>Ferrimonas</taxon>
    </lineage>
</organism>
<accession>A0A1G9ARG5</accession>
<dbReference type="PIRSF" id="PIRSF006615">
    <property type="entry name" value="Zn_crbxpep_Taq"/>
    <property type="match status" value="1"/>
</dbReference>
<dbReference type="PROSITE" id="PS52034">
    <property type="entry name" value="PEPTIDASE_M32"/>
    <property type="match status" value="1"/>
</dbReference>
<dbReference type="PANTHER" id="PTHR34217:SF1">
    <property type="entry name" value="CARBOXYPEPTIDASE 1"/>
    <property type="match status" value="1"/>
</dbReference>
<keyword evidence="1 2" id="KW-0479">Metal-binding</keyword>
<dbReference type="SUPFAM" id="SSF55486">
    <property type="entry name" value="Metalloproteases ('zincins'), catalytic domain"/>
    <property type="match status" value="1"/>
</dbReference>
<dbReference type="GO" id="GO:0046872">
    <property type="term" value="F:metal ion binding"/>
    <property type="evidence" value="ECO:0007669"/>
    <property type="project" value="UniProtKB-KW"/>
</dbReference>
<dbReference type="PRINTS" id="PR00998">
    <property type="entry name" value="CRBOXYPTASET"/>
</dbReference>
<name>A0A1G9ARG5_9GAMM</name>
<keyword evidence="5" id="KW-1185">Reference proteome</keyword>
<evidence type="ECO:0000256" key="1">
    <source>
        <dbReference type="PIRNR" id="PIRNR006615"/>
    </source>
</evidence>
<comment type="cofactor">
    <cofactor evidence="2">
        <name>Zn(2+)</name>
        <dbReference type="ChEBI" id="CHEBI:29105"/>
    </cofactor>
    <text evidence="2">Binds 1 zinc ion per subunit.</text>
</comment>
<evidence type="ECO:0000313" key="5">
    <source>
        <dbReference type="Proteomes" id="UP000199527"/>
    </source>
</evidence>
<keyword evidence="2" id="KW-0862">Zinc</keyword>
<keyword evidence="1" id="KW-0378">Hydrolase</keyword>
<feature type="active site" description="Proton donor/acceptor" evidence="3">
    <location>
        <position position="241"/>
    </location>
</feature>
<feature type="binding site" evidence="2">
    <location>
        <position position="240"/>
    </location>
    <ligand>
        <name>Zn(2+)</name>
        <dbReference type="ChEBI" id="CHEBI:29105"/>
        <note>catalytic</note>
    </ligand>
</feature>
<sequence>MALMEWDQATLLSDRGQETRAEAMAELQLVINRRLRDPGLPDTLSQLGQLPLSASQRRMLELMVRRVRDATLLDDEFVRRRVTLSVACENRWRQARKEDDFSLFKTAFEPVLALLKEEAEIRRSSAQAPLYQGLLNKFEPDISLTQLNQLFAPLKDRLPGLIAEASERSRVRSVVPLPEVEVNQQRKALEALLPELGFDLGRGRLDTSTHPFSAGVPSDVRITTRYDKQQPLSALYSMIHEAGHGCFEQGIDARWHNTPMARVQSAALHEAQALSFEMQLAREPDFIQWLSEFLQRHWGAHPGLEAENLSAHIGRVQPSLIRVEADEVTYPAHILLRLELEQALISGDLPLSDLPEAWRQGMHTLLGVSPGNNRDGCLQDIHWCFGEFGYFPSYALGAMAAAQVFAGLRQSPQWHRGPEDRGQWVRQQLQAGIWHHGGGADLNQSCLNMTGHPLSAEALLNHLSARYLA</sequence>
<keyword evidence="1" id="KW-0482">Metalloprotease</keyword>
<protein>
    <recommendedName>
        <fullName evidence="1">Metal-dependent carboxypeptidase</fullName>
        <ecNumber evidence="1">3.4.17.19</ecNumber>
    </recommendedName>
</protein>
<dbReference type="GO" id="GO:0006508">
    <property type="term" value="P:proteolysis"/>
    <property type="evidence" value="ECO:0007669"/>
    <property type="project" value="UniProtKB-UniRule"/>
</dbReference>
<keyword evidence="1" id="KW-0645">Protease</keyword>
<dbReference type="EMBL" id="FNEM01000025">
    <property type="protein sequence ID" value="SDK29962.1"/>
    <property type="molecule type" value="Genomic_DNA"/>
</dbReference>
<feature type="binding site" evidence="2">
    <location>
        <position position="244"/>
    </location>
    <ligand>
        <name>Zn(2+)</name>
        <dbReference type="ChEBI" id="CHEBI:29105"/>
        <note>catalytic</note>
    </ligand>
</feature>
<dbReference type="InterPro" id="IPR001333">
    <property type="entry name" value="Peptidase_M32_Taq"/>
</dbReference>
<proteinExistence type="inferred from homology"/>
<keyword evidence="1 4" id="KW-0121">Carboxypeptidase</keyword>
<dbReference type="Pfam" id="PF02074">
    <property type="entry name" value="Peptidase_M32"/>
    <property type="match status" value="1"/>
</dbReference>
<gene>
    <name evidence="4" type="ORF">SAMN04488540_1254</name>
</gene>
<evidence type="ECO:0000256" key="3">
    <source>
        <dbReference type="PIRSR" id="PIRSR006615-2"/>
    </source>
</evidence>
<dbReference type="Gene3D" id="1.10.1370.30">
    <property type="match status" value="1"/>
</dbReference>